<name>A0AA88RAI1_9ASTE</name>
<feature type="region of interest" description="Disordered" evidence="1">
    <location>
        <begin position="59"/>
        <end position="146"/>
    </location>
</feature>
<evidence type="ECO:0000313" key="3">
    <source>
        <dbReference type="Proteomes" id="UP001187471"/>
    </source>
</evidence>
<accession>A0AA88RAI1</accession>
<feature type="compositionally biased region" description="Basic residues" evidence="1">
    <location>
        <begin position="179"/>
        <end position="191"/>
    </location>
</feature>
<feature type="region of interest" description="Disordered" evidence="1">
    <location>
        <begin position="179"/>
        <end position="228"/>
    </location>
</feature>
<protein>
    <submittedName>
        <fullName evidence="2">Uncharacterized protein</fullName>
    </submittedName>
</protein>
<gene>
    <name evidence="2" type="ORF">RJ640_019300</name>
</gene>
<feature type="region of interest" description="Disordered" evidence="1">
    <location>
        <begin position="247"/>
        <end position="276"/>
    </location>
</feature>
<dbReference type="AlphaFoldDB" id="A0AA88RAI1"/>
<proteinExistence type="predicted"/>
<comment type="caution">
    <text evidence="2">The sequence shown here is derived from an EMBL/GenBank/DDBJ whole genome shotgun (WGS) entry which is preliminary data.</text>
</comment>
<evidence type="ECO:0000313" key="2">
    <source>
        <dbReference type="EMBL" id="KAK2985804.1"/>
    </source>
</evidence>
<feature type="compositionally biased region" description="Polar residues" evidence="1">
    <location>
        <begin position="59"/>
        <end position="70"/>
    </location>
</feature>
<sequence>MVAMPMPMLVVFVGGRDGVLVVPWYDWSFGPNTAKLAIGHSKEEIFWSSSDSKATAVVKSSSLGRPNGSSVERKLSKFNSKATGEKDAKESFPTQRSKSLDCGSNGLEEASKHSDKKLEPTNRPEAPQKINSSNSSFKKEDKRIEAPKEVKEGEAILIDDEMAAASLLLELLRHGKENKIKRRQMKKQKSVRKAEVYSMDEDCDSDSTLTQQLHQLRKRQSNPQSVQEPCLSAELGLVSFSKAKYKRKGESEMGDRTSSNGKIKKRKAPDGGLNSLSLADKKRKLCPSLPVREETKELKGLESLTELEGLTDSTMEEELWSPKCSSTDGSDTEAVNALPSTATLVDRRAIAKQYKLKCCSKLPKADLAKQLGSLLNDIGSSDAKECLTCKGEVTIENLTPIYGCGSYTHKPKENSSLEIPPRPQACRKECRRRALQRFEDVPFSGPVEEISRH</sequence>
<organism evidence="2 3">
    <name type="scientific">Escallonia rubra</name>
    <dbReference type="NCBI Taxonomy" id="112253"/>
    <lineage>
        <taxon>Eukaryota</taxon>
        <taxon>Viridiplantae</taxon>
        <taxon>Streptophyta</taxon>
        <taxon>Embryophyta</taxon>
        <taxon>Tracheophyta</taxon>
        <taxon>Spermatophyta</taxon>
        <taxon>Magnoliopsida</taxon>
        <taxon>eudicotyledons</taxon>
        <taxon>Gunneridae</taxon>
        <taxon>Pentapetalae</taxon>
        <taxon>asterids</taxon>
        <taxon>campanulids</taxon>
        <taxon>Escalloniales</taxon>
        <taxon>Escalloniaceae</taxon>
        <taxon>Escallonia</taxon>
    </lineage>
</organism>
<dbReference type="Proteomes" id="UP001187471">
    <property type="component" value="Unassembled WGS sequence"/>
</dbReference>
<keyword evidence="3" id="KW-1185">Reference proteome</keyword>
<evidence type="ECO:0000256" key="1">
    <source>
        <dbReference type="SAM" id="MobiDB-lite"/>
    </source>
</evidence>
<reference evidence="2" key="1">
    <citation type="submission" date="2022-12" db="EMBL/GenBank/DDBJ databases">
        <title>Draft genome assemblies for two species of Escallonia (Escalloniales).</title>
        <authorList>
            <person name="Chanderbali A."/>
            <person name="Dervinis C."/>
            <person name="Anghel I."/>
            <person name="Soltis D."/>
            <person name="Soltis P."/>
            <person name="Zapata F."/>
        </authorList>
    </citation>
    <scope>NUCLEOTIDE SEQUENCE</scope>
    <source>
        <strain evidence="2">UCBG92.1500</strain>
        <tissue evidence="2">Leaf</tissue>
    </source>
</reference>
<feature type="compositionally biased region" description="Basic and acidic residues" evidence="1">
    <location>
        <begin position="109"/>
        <end position="122"/>
    </location>
</feature>
<feature type="compositionally biased region" description="Basic and acidic residues" evidence="1">
    <location>
        <begin position="137"/>
        <end position="146"/>
    </location>
</feature>
<dbReference type="EMBL" id="JAVXUO010001119">
    <property type="protein sequence ID" value="KAK2985804.1"/>
    <property type="molecule type" value="Genomic_DNA"/>
</dbReference>